<comment type="caution">
    <text evidence="2">The sequence shown here is derived from an EMBL/GenBank/DDBJ whole genome shotgun (WGS) entry which is preliminary data.</text>
</comment>
<proteinExistence type="predicted"/>
<dbReference type="AlphaFoldDB" id="A0A8I0T272"/>
<evidence type="ECO:0000256" key="1">
    <source>
        <dbReference type="SAM" id="Phobius"/>
    </source>
</evidence>
<dbReference type="Proteomes" id="UP000660708">
    <property type="component" value="Unassembled WGS sequence"/>
</dbReference>
<protein>
    <recommendedName>
        <fullName evidence="4">PH domain-containing protein</fullName>
    </recommendedName>
</protein>
<dbReference type="RefSeq" id="WP_147388948.1">
    <property type="nucleotide sequence ID" value="NZ_AQHF01000017.1"/>
</dbReference>
<dbReference type="EMBL" id="AQHF01000017">
    <property type="protein sequence ID" value="MBE0344760.1"/>
    <property type="molecule type" value="Genomic_DNA"/>
</dbReference>
<keyword evidence="3" id="KW-1185">Reference proteome</keyword>
<reference evidence="2 3" key="1">
    <citation type="submission" date="2015-06" db="EMBL/GenBank/DDBJ databases">
        <title>Genome sequence of Pseudoalteromonas peptidolytica.</title>
        <authorList>
            <person name="Xie B.-B."/>
            <person name="Rong J.-C."/>
            <person name="Qin Q.-L."/>
            <person name="Zhang Y.-Z."/>
        </authorList>
    </citation>
    <scope>NUCLEOTIDE SEQUENCE [LARGE SCALE GENOMIC DNA]</scope>
    <source>
        <strain evidence="2 3">F12-50-A1</strain>
    </source>
</reference>
<sequence>MRTIELEINWLFYALSLSLIWLGHVVFSTFSIPASMLQIVTMLLLLSVLTTLAFSLTGKRFLHIDKVGVSYSCFGKTHYIHAEHIKSIKLRSFGVLSIPAVYLDNGTVKRFLSWKMTREELNKADTILH</sequence>
<keyword evidence="1" id="KW-0472">Membrane</keyword>
<keyword evidence="1" id="KW-1133">Transmembrane helix</keyword>
<evidence type="ECO:0008006" key="4">
    <source>
        <dbReference type="Google" id="ProtNLM"/>
    </source>
</evidence>
<accession>A0A8I0T272</accession>
<organism evidence="2 3">
    <name type="scientific">Pseudoalteromonas peptidolytica F12-50-A1</name>
    <dbReference type="NCBI Taxonomy" id="1315280"/>
    <lineage>
        <taxon>Bacteria</taxon>
        <taxon>Pseudomonadati</taxon>
        <taxon>Pseudomonadota</taxon>
        <taxon>Gammaproteobacteria</taxon>
        <taxon>Alteromonadales</taxon>
        <taxon>Pseudoalteromonadaceae</taxon>
        <taxon>Pseudoalteromonas</taxon>
    </lineage>
</organism>
<name>A0A8I0T272_9GAMM</name>
<feature type="transmembrane region" description="Helical" evidence="1">
    <location>
        <begin position="36"/>
        <end position="56"/>
    </location>
</feature>
<feature type="transmembrane region" description="Helical" evidence="1">
    <location>
        <begin position="12"/>
        <end position="30"/>
    </location>
</feature>
<evidence type="ECO:0000313" key="2">
    <source>
        <dbReference type="EMBL" id="MBE0344760.1"/>
    </source>
</evidence>
<gene>
    <name evidence="2" type="ORF">PPEP_a2414</name>
</gene>
<keyword evidence="1" id="KW-0812">Transmembrane</keyword>
<evidence type="ECO:0000313" key="3">
    <source>
        <dbReference type="Proteomes" id="UP000660708"/>
    </source>
</evidence>